<keyword evidence="6" id="KW-0344">Guanine-nucleotide releasing factor</keyword>
<feature type="domain" description="PDZ" evidence="15">
    <location>
        <begin position="106"/>
        <end position="169"/>
    </location>
</feature>
<dbReference type="FunFam" id="2.30.42.10:FF:000033">
    <property type="entry name" value="Rho guanine nucleotide exchange factor (GEF) 11"/>
    <property type="match status" value="1"/>
</dbReference>
<proteinExistence type="predicted"/>
<dbReference type="SMART" id="SM00109">
    <property type="entry name" value="C1"/>
    <property type="match status" value="1"/>
</dbReference>
<reference evidence="17 18" key="1">
    <citation type="journal article" date="2017" name="Nat. Ecol. Evol.">
        <title>Scallop genome provides insights into evolution of bilaterian karyotype and development.</title>
        <authorList>
            <person name="Wang S."/>
            <person name="Zhang J."/>
            <person name="Jiao W."/>
            <person name="Li J."/>
            <person name="Xun X."/>
            <person name="Sun Y."/>
            <person name="Guo X."/>
            <person name="Huan P."/>
            <person name="Dong B."/>
            <person name="Zhang L."/>
            <person name="Hu X."/>
            <person name="Sun X."/>
            <person name="Wang J."/>
            <person name="Zhao C."/>
            <person name="Wang Y."/>
            <person name="Wang D."/>
            <person name="Huang X."/>
            <person name="Wang R."/>
            <person name="Lv J."/>
            <person name="Li Y."/>
            <person name="Zhang Z."/>
            <person name="Liu B."/>
            <person name="Lu W."/>
            <person name="Hui Y."/>
            <person name="Liang J."/>
            <person name="Zhou Z."/>
            <person name="Hou R."/>
            <person name="Li X."/>
            <person name="Liu Y."/>
            <person name="Li H."/>
            <person name="Ning X."/>
            <person name="Lin Y."/>
            <person name="Zhao L."/>
            <person name="Xing Q."/>
            <person name="Dou J."/>
            <person name="Li Y."/>
            <person name="Mao J."/>
            <person name="Guo H."/>
            <person name="Dou H."/>
            <person name="Li T."/>
            <person name="Mu C."/>
            <person name="Jiang W."/>
            <person name="Fu Q."/>
            <person name="Fu X."/>
            <person name="Miao Y."/>
            <person name="Liu J."/>
            <person name="Yu Q."/>
            <person name="Li R."/>
            <person name="Liao H."/>
            <person name="Li X."/>
            <person name="Kong Y."/>
            <person name="Jiang Z."/>
            <person name="Chourrout D."/>
            <person name="Li R."/>
            <person name="Bao Z."/>
        </authorList>
    </citation>
    <scope>NUCLEOTIDE SEQUENCE [LARGE SCALE GENOMIC DNA]</scope>
    <source>
        <strain evidence="17 18">PY_sf001</strain>
    </source>
</reference>
<dbReference type="InterPro" id="IPR015212">
    <property type="entry name" value="RGS-like_dom"/>
</dbReference>
<feature type="compositionally biased region" description="Polar residues" evidence="12">
    <location>
        <begin position="368"/>
        <end position="386"/>
    </location>
</feature>
<dbReference type="SMART" id="SM00233">
    <property type="entry name" value="PH"/>
    <property type="match status" value="1"/>
</dbReference>
<evidence type="ECO:0000259" key="16">
    <source>
        <dbReference type="PROSITE" id="PS50132"/>
    </source>
</evidence>
<feature type="compositionally biased region" description="Basic and acidic residues" evidence="12">
    <location>
        <begin position="80"/>
        <end position="91"/>
    </location>
</feature>
<dbReference type="Proteomes" id="UP000242188">
    <property type="component" value="Unassembled WGS sequence"/>
</dbReference>
<dbReference type="Pfam" id="PF09128">
    <property type="entry name" value="RGS-like"/>
    <property type="match status" value="1"/>
</dbReference>
<dbReference type="InterPro" id="IPR035899">
    <property type="entry name" value="DBL_dom_sf"/>
</dbReference>
<dbReference type="InterPro" id="IPR000219">
    <property type="entry name" value="DH_dom"/>
</dbReference>
<evidence type="ECO:0000256" key="5">
    <source>
        <dbReference type="ARBA" id="ARBA00022553"/>
    </source>
</evidence>
<name>A0A210PR29_MIZYE</name>
<dbReference type="InterPro" id="IPR001849">
    <property type="entry name" value="PH_domain"/>
</dbReference>
<dbReference type="SUPFAM" id="SSF48065">
    <property type="entry name" value="DBL homology domain (DH-domain)"/>
    <property type="match status" value="1"/>
</dbReference>
<feature type="compositionally biased region" description="Basic and acidic residues" evidence="12">
    <location>
        <begin position="808"/>
        <end position="852"/>
    </location>
</feature>
<evidence type="ECO:0000313" key="18">
    <source>
        <dbReference type="Proteomes" id="UP000242188"/>
    </source>
</evidence>
<feature type="compositionally biased region" description="Low complexity" evidence="12">
    <location>
        <begin position="856"/>
        <end position="873"/>
    </location>
</feature>
<dbReference type="PROSITE" id="PS50106">
    <property type="entry name" value="PDZ"/>
    <property type="match status" value="1"/>
</dbReference>
<dbReference type="CDD" id="cd00160">
    <property type="entry name" value="RhoGEF"/>
    <property type="match status" value="1"/>
</dbReference>
<dbReference type="Pfam" id="PF00595">
    <property type="entry name" value="PDZ"/>
    <property type="match status" value="1"/>
</dbReference>
<feature type="compositionally biased region" description="Polar residues" evidence="12">
    <location>
        <begin position="393"/>
        <end position="404"/>
    </location>
</feature>
<dbReference type="SMART" id="SM00325">
    <property type="entry name" value="RhoGEF"/>
    <property type="match status" value="1"/>
</dbReference>
<keyword evidence="4" id="KW-0963">Cytoplasm</keyword>
<dbReference type="InterPro" id="IPR011993">
    <property type="entry name" value="PH-like_dom_sf"/>
</dbReference>
<dbReference type="GO" id="GO:0046872">
    <property type="term" value="F:metal ion binding"/>
    <property type="evidence" value="ECO:0007669"/>
    <property type="project" value="UniProtKB-KW"/>
</dbReference>
<dbReference type="PROSITE" id="PS50010">
    <property type="entry name" value="DH_2"/>
    <property type="match status" value="1"/>
</dbReference>
<dbReference type="OrthoDB" id="2272012at2759"/>
<dbReference type="InterPro" id="IPR041020">
    <property type="entry name" value="PH_16"/>
</dbReference>
<sequence length="1769" mass="199020">MPLGKKWRSMEVLNFGSRAMGPLESFLNSRNKSGSRENLRASASQSGSRESLNLDHNHNRHQPSQSRSLRSRLGSLSNNVREEQGSPKLKDTGAAGDTPAGYIQRCIIIQRDEKGYGFTVRGDNPVYVEVVKLDGAAAKAGVQQGDRIIKVNGTLVTNSNHLEVVKLIKAGSFVALTLLNKPAGGVNLRGPSKEIVSAPQSVNAHKSWELKQSKVLELHKYYELAVEELEKFKKGYQKCPTEKSHAQLLEKEKTVKTLRDQVEVIASTLPAEYSLPLSLGETSSPDTGSGEATPWLKGGPKHMKTGSTPVAVYASEELPADTRAGVSRSQSDAGSRNRDPVILKTGSRPGVSPESSSLPSSAVDGGSFSDSPSHSPNASPTPTHPANSRLVEETTNVDDPTVNPSKADRPQQFIIAMEDDEFQSDEEHAQTDDHGPFNSLRQLDNKPAHTAIFLNFLLVENHDPSAFLFYVTVSLYNTAKGGLQDWKKWAYEIYSTFLVEGAPLRLNINEEIGLGVKVVLERLEQEEGMKALFLTAHQAVVDEIESQLTMFRQKKDMGMGNMFGAHEVRDSMKKREEMEVIEKYLLRHLEKTLTQTDTDIKNDREQAVCWALSTFLRYVGYNKHNSSLDKVPSFVCRDRKGIRHSSKPTKRPHRGHNFEPTHYIKVETCMYCKTVIWGVGYQGYLCKNCEQNIHTRCIERLEDNCKKKDKDNKRPLSNIFKGKGDIRKSVLPEIVLSGQTIKETEISGSPGPQVTTSFEIQPVKDEDDPDLHKIRSDPHSVSKLVNQFDQLVPSPSDKRRPQNQLSEPEMHRKGTDLGRSESLKGRADGRGDRPTRDRQRAKSDLDMDDAIKALHNNSGSSSTSSLSNRSVDSPSNSLDAVNNIPQSLQDDDSDYDVEQELPTLKSVLPEDVYRRLKPKERKRQDVINELVYTEKRHVRNLKIMESLFQKPMVQDPNISEEFTKLLFPNLDYMIQLHCALNNDLKAKRRENKVIDEVSEVLLKRFDNEEGEAFRKNCAIFCRNQQHALDMLRSKQKKDARISTFLGEAESSNLMRRLQLKDLIPTQMMRLTKYPLLIESLKKHTLLGSEEHTKLERALQCSKHILEYVNQAVQDYENIYRLEQLQRRMERKILTDYMAEELKTLDLRAHKLVHEGPLTWNMNQRKSLDVHVILLEDLFVLLQKQDDKLVLKCQSTQLVAGKEDGYKYMFAPVLKLNNILHTNSKATDKKAFFVVSKSQIYELSAHTADEQRKWCKYIKDAADAFKDKHIKATVTDVANAQPEVISQERDTLRVENRRTSGSSTGGEFMAEQVELSEEPGLIQPEDMVIKDAVTSKASPVLTPLDKLRVLDTDIMEKMKDRRALLKEILKLHEMDSTLRMQLNTDTDQPINDLLLDMAQESEDCINMLNSAESGLAKEDLSMPIPMDKLREMANRMNQILTNLLAVVNNRDDERERLRHELKAAQDELNMLREIQRRVSSSSPTDVTLNRPHSIISVASTVSDAAEDGTLTQVDSTDTDTEVTKEELVELQNVEPVNAMEMDFPEADSVSTATELPQEMVDIMADNLVVAEPPDYEAVDDRDPPALTEEEILPSGDSQDGAVHRVVEVVAEEITEIVEDLIQELPVVESNGDVTDGRRDSLEDYEDASDRLDTEGGAGRESGLEEDMVVSSDRGDNLTESSEKGDNLTESDVEMRDVEGEEVEKRDTERECNSDTDNKTTQSDHILSTTDHTVVDNRQLIDSSCVLDNKPDLDRLTVEGGAALEEMTVDI</sequence>
<dbReference type="Gene3D" id="2.30.42.10">
    <property type="match status" value="1"/>
</dbReference>
<feature type="compositionally biased region" description="Basic and acidic residues" evidence="12">
    <location>
        <begin position="1671"/>
        <end position="1716"/>
    </location>
</feature>
<evidence type="ECO:0000256" key="8">
    <source>
        <dbReference type="ARBA" id="ARBA00022833"/>
    </source>
</evidence>
<dbReference type="InterPro" id="IPR036034">
    <property type="entry name" value="PDZ_sf"/>
</dbReference>
<evidence type="ECO:0000259" key="13">
    <source>
        <dbReference type="PROSITE" id="PS50010"/>
    </source>
</evidence>
<dbReference type="PANTHER" id="PTHR45872">
    <property type="entry name" value="RHO GUANINE NUCLEOTIDE EXCHANGE FACTOR 2, ISOFORM D"/>
    <property type="match status" value="1"/>
</dbReference>
<feature type="domain" description="Phorbol-ester/DAG-type" evidence="14">
    <location>
        <begin position="655"/>
        <end position="705"/>
    </location>
</feature>
<evidence type="ECO:0000256" key="11">
    <source>
        <dbReference type="SAM" id="Coils"/>
    </source>
</evidence>
<evidence type="ECO:0000256" key="1">
    <source>
        <dbReference type="ARBA" id="ARBA00004370"/>
    </source>
</evidence>
<comment type="subcellular location">
    <subcellularLocation>
        <location evidence="2">Cytoplasm</location>
    </subcellularLocation>
    <subcellularLocation>
        <location evidence="1">Membrane</location>
    </subcellularLocation>
</comment>
<dbReference type="InterPro" id="IPR044926">
    <property type="entry name" value="RGS_subdomain_2"/>
</dbReference>
<dbReference type="SUPFAM" id="SSF50729">
    <property type="entry name" value="PH domain-like"/>
    <property type="match status" value="1"/>
</dbReference>
<accession>A0A210PR29</accession>
<dbReference type="GO" id="GO:0016020">
    <property type="term" value="C:membrane"/>
    <property type="evidence" value="ECO:0007669"/>
    <property type="project" value="UniProtKB-SubCell"/>
</dbReference>
<keyword evidence="3" id="KW-0343">GTPase activation</keyword>
<evidence type="ECO:0000259" key="15">
    <source>
        <dbReference type="PROSITE" id="PS50106"/>
    </source>
</evidence>
<dbReference type="InterPro" id="IPR002219">
    <property type="entry name" value="PKC_DAG/PE"/>
</dbReference>
<dbReference type="Gene3D" id="3.30.60.20">
    <property type="match status" value="1"/>
</dbReference>
<dbReference type="SUPFAM" id="SSF57889">
    <property type="entry name" value="Cysteine-rich domain"/>
    <property type="match status" value="1"/>
</dbReference>
<dbReference type="STRING" id="6573.A0A210PR29"/>
<evidence type="ECO:0000256" key="4">
    <source>
        <dbReference type="ARBA" id="ARBA00022490"/>
    </source>
</evidence>
<dbReference type="InterPro" id="IPR046349">
    <property type="entry name" value="C1-like_sf"/>
</dbReference>
<evidence type="ECO:0000259" key="14">
    <source>
        <dbReference type="PROSITE" id="PS50081"/>
    </source>
</evidence>
<dbReference type="CDD" id="cd23069">
    <property type="entry name" value="PDZ_ARHGEF11-12-like"/>
    <property type="match status" value="1"/>
</dbReference>
<dbReference type="InterPro" id="IPR036305">
    <property type="entry name" value="RGS_sf"/>
</dbReference>
<dbReference type="SUPFAM" id="SSF50156">
    <property type="entry name" value="PDZ domain-like"/>
    <property type="match status" value="1"/>
</dbReference>
<dbReference type="GO" id="GO:0005096">
    <property type="term" value="F:GTPase activator activity"/>
    <property type="evidence" value="ECO:0007669"/>
    <property type="project" value="UniProtKB-KW"/>
</dbReference>
<evidence type="ECO:0000256" key="6">
    <source>
        <dbReference type="ARBA" id="ARBA00022658"/>
    </source>
</evidence>
<keyword evidence="8" id="KW-0862">Zinc</keyword>
<dbReference type="SUPFAM" id="SSF48097">
    <property type="entry name" value="Regulator of G-protein signaling, RGS"/>
    <property type="match status" value="1"/>
</dbReference>
<keyword evidence="7" id="KW-0479">Metal-binding</keyword>
<feature type="domain" description="DH" evidence="13">
    <location>
        <begin position="922"/>
        <end position="1111"/>
    </location>
</feature>
<feature type="region of interest" description="Disordered" evidence="12">
    <location>
        <begin position="1627"/>
        <end position="1723"/>
    </location>
</feature>
<dbReference type="PANTHER" id="PTHR45872:SF2">
    <property type="entry name" value="RHO GUANINE NUCLEOTIDE EXCHANGE FACTOR 2, ISOFORM D"/>
    <property type="match status" value="1"/>
</dbReference>
<keyword evidence="10" id="KW-0472">Membrane</keyword>
<evidence type="ECO:0000256" key="7">
    <source>
        <dbReference type="ARBA" id="ARBA00022723"/>
    </source>
</evidence>
<feature type="compositionally biased region" description="Low complexity" evidence="12">
    <location>
        <begin position="352"/>
        <end position="361"/>
    </location>
</feature>
<dbReference type="Pfam" id="PF17838">
    <property type="entry name" value="PH_16"/>
    <property type="match status" value="1"/>
</dbReference>
<evidence type="ECO:0000313" key="17">
    <source>
        <dbReference type="EMBL" id="OWF38957.1"/>
    </source>
</evidence>
<protein>
    <submittedName>
        <fullName evidence="17">Rho guanine nucleotide exchange factor 11</fullName>
    </submittedName>
</protein>
<dbReference type="InterPro" id="IPR016137">
    <property type="entry name" value="RGS"/>
</dbReference>
<dbReference type="GO" id="GO:0005737">
    <property type="term" value="C:cytoplasm"/>
    <property type="evidence" value="ECO:0007669"/>
    <property type="project" value="UniProtKB-SubCell"/>
</dbReference>
<feature type="region of interest" description="Disordered" evidence="12">
    <location>
        <begin position="319"/>
        <end position="409"/>
    </location>
</feature>
<dbReference type="Gene3D" id="2.30.29.30">
    <property type="entry name" value="Pleckstrin-homology domain (PH domain)/Phosphotyrosine-binding domain (PTB)"/>
    <property type="match status" value="1"/>
</dbReference>
<keyword evidence="5" id="KW-0597">Phosphoprotein</keyword>
<feature type="compositionally biased region" description="Basic and acidic residues" evidence="12">
    <location>
        <begin position="1633"/>
        <end position="1652"/>
    </location>
</feature>
<comment type="caution">
    <text evidence="17">The sequence shown here is derived from an EMBL/GenBank/DDBJ whole genome shotgun (WGS) entry which is preliminary data.</text>
</comment>
<feature type="compositionally biased region" description="Polar residues" evidence="12">
    <location>
        <begin position="874"/>
        <end position="888"/>
    </location>
</feature>
<dbReference type="SMART" id="SM00228">
    <property type="entry name" value="PDZ"/>
    <property type="match status" value="1"/>
</dbReference>
<dbReference type="PROSITE" id="PS50132">
    <property type="entry name" value="RGS"/>
    <property type="match status" value="1"/>
</dbReference>
<feature type="region of interest" description="Disordered" evidence="12">
    <location>
        <begin position="77"/>
        <end position="96"/>
    </location>
</feature>
<dbReference type="Pfam" id="PF00130">
    <property type="entry name" value="C1_1"/>
    <property type="match status" value="1"/>
</dbReference>
<dbReference type="GO" id="GO:0005085">
    <property type="term" value="F:guanyl-nucleotide exchange factor activity"/>
    <property type="evidence" value="ECO:0007669"/>
    <property type="project" value="UniProtKB-KW"/>
</dbReference>
<organism evidence="17 18">
    <name type="scientific">Mizuhopecten yessoensis</name>
    <name type="common">Japanese scallop</name>
    <name type="synonym">Patinopecten yessoensis</name>
    <dbReference type="NCBI Taxonomy" id="6573"/>
    <lineage>
        <taxon>Eukaryota</taxon>
        <taxon>Metazoa</taxon>
        <taxon>Spiralia</taxon>
        <taxon>Lophotrochozoa</taxon>
        <taxon>Mollusca</taxon>
        <taxon>Bivalvia</taxon>
        <taxon>Autobranchia</taxon>
        <taxon>Pteriomorphia</taxon>
        <taxon>Pectinida</taxon>
        <taxon>Pectinoidea</taxon>
        <taxon>Pectinidae</taxon>
        <taxon>Mizuhopecten</taxon>
    </lineage>
</organism>
<feature type="region of interest" description="Disordered" evidence="12">
    <location>
        <begin position="26"/>
        <end position="71"/>
    </location>
</feature>
<dbReference type="PROSITE" id="PS50081">
    <property type="entry name" value="ZF_DAG_PE_2"/>
    <property type="match status" value="1"/>
</dbReference>
<dbReference type="GO" id="GO:0001664">
    <property type="term" value="F:G protein-coupled receptor binding"/>
    <property type="evidence" value="ECO:0007669"/>
    <property type="project" value="TreeGrafter"/>
</dbReference>
<evidence type="ECO:0000256" key="9">
    <source>
        <dbReference type="ARBA" id="ARBA00023054"/>
    </source>
</evidence>
<dbReference type="EMBL" id="NEDP02005551">
    <property type="protein sequence ID" value="OWF38957.1"/>
    <property type="molecule type" value="Genomic_DNA"/>
</dbReference>
<feature type="domain" description="RGS" evidence="16">
    <location>
        <begin position="439"/>
        <end position="547"/>
    </location>
</feature>
<evidence type="ECO:0000256" key="3">
    <source>
        <dbReference type="ARBA" id="ARBA00022468"/>
    </source>
</evidence>
<evidence type="ECO:0000256" key="2">
    <source>
        <dbReference type="ARBA" id="ARBA00004496"/>
    </source>
</evidence>
<feature type="region of interest" description="Disordered" evidence="12">
    <location>
        <begin position="787"/>
        <end position="892"/>
    </location>
</feature>
<keyword evidence="9 11" id="KW-0175">Coiled coil</keyword>
<dbReference type="InterPro" id="IPR001478">
    <property type="entry name" value="PDZ"/>
</dbReference>
<dbReference type="GO" id="GO:0007186">
    <property type="term" value="P:G protein-coupled receptor signaling pathway"/>
    <property type="evidence" value="ECO:0007669"/>
    <property type="project" value="TreeGrafter"/>
</dbReference>
<feature type="compositionally biased region" description="Polar residues" evidence="12">
    <location>
        <begin position="41"/>
        <end position="51"/>
    </location>
</feature>
<dbReference type="Gene3D" id="1.10.167.10">
    <property type="entry name" value="Regulator of G-protein Signalling 4, domain 2"/>
    <property type="match status" value="1"/>
</dbReference>
<gene>
    <name evidence="17" type="ORF">KP79_PYT22014</name>
</gene>
<evidence type="ECO:0000256" key="12">
    <source>
        <dbReference type="SAM" id="MobiDB-lite"/>
    </source>
</evidence>
<dbReference type="Gene3D" id="1.20.900.10">
    <property type="entry name" value="Dbl homology (DH) domain"/>
    <property type="match status" value="1"/>
</dbReference>
<feature type="region of interest" description="Disordered" evidence="12">
    <location>
        <begin position="276"/>
        <end position="307"/>
    </location>
</feature>
<evidence type="ECO:0000256" key="10">
    <source>
        <dbReference type="ARBA" id="ARBA00023136"/>
    </source>
</evidence>
<dbReference type="PROSITE" id="PS00479">
    <property type="entry name" value="ZF_DAG_PE_1"/>
    <property type="match status" value="1"/>
</dbReference>
<dbReference type="Pfam" id="PF00621">
    <property type="entry name" value="RhoGEF"/>
    <property type="match status" value="1"/>
</dbReference>
<keyword evidence="18" id="KW-1185">Reference proteome</keyword>
<feature type="coiled-coil region" evidence="11">
    <location>
        <begin position="1446"/>
        <end position="1473"/>
    </location>
</feature>